<evidence type="ECO:0000313" key="1">
    <source>
        <dbReference type="EMBL" id="KAK3721110.1"/>
    </source>
</evidence>
<keyword evidence="2" id="KW-1185">Reference proteome</keyword>
<name>A0ACC3NQ64_9PEZI</name>
<gene>
    <name evidence="1" type="ORF">LTR37_003400</name>
</gene>
<accession>A0ACC3NQ64</accession>
<evidence type="ECO:0000313" key="2">
    <source>
        <dbReference type="Proteomes" id="UP001281147"/>
    </source>
</evidence>
<sequence length="476" mass="53365">MAFLERLSDTFWSYISPSKTNATKTATATPTPQTVARAKRKPGRPPKRKASLDDVDTRSKPMSPVERVDSWRADSAYVSTGRKRKAPMTPSTGAGRRKKVLRVEEGDVGMNEEDSEGSELSADDGAHIKQEGRATVGNYEEEDEDEASVPNIRALAKSQSPHDDDPELDTTIVVSEEEYTRDTSPRSKKILSPTKAAFDRGVSTEELREQGWDDEHIVLVQKIAMRGFEPLLPGYYKFNWSWMPDALFCSDKDEKEEAFVSSVRGEHYRGIMALERLFELGGRVRDRIVLKKKAKGKVEPEEQTRRMLREFMKWAEQNSGLDPKKAIPLLVLECKPSTVDVAVLQDNAKRKLEKLATRYRNAFRVSESIESSSPTRSNATTLLCHPIPTLYAFIASHTLIALVAYNPEDEDPELKSIAFFDMKDKNYDVWNALALAITVCHVRNVQMGIAEETGVGLKDICAGDEGAKEAYDDPDL</sequence>
<dbReference type="EMBL" id="JAUTXU010000019">
    <property type="protein sequence ID" value="KAK3721110.1"/>
    <property type="molecule type" value="Genomic_DNA"/>
</dbReference>
<reference evidence="1" key="1">
    <citation type="submission" date="2023-07" db="EMBL/GenBank/DDBJ databases">
        <title>Black Yeasts Isolated from many extreme environments.</title>
        <authorList>
            <person name="Coleine C."/>
            <person name="Stajich J.E."/>
            <person name="Selbmann L."/>
        </authorList>
    </citation>
    <scope>NUCLEOTIDE SEQUENCE</scope>
    <source>
        <strain evidence="1">CCFEE 5714</strain>
    </source>
</reference>
<protein>
    <submittedName>
        <fullName evidence="1">Uncharacterized protein</fullName>
    </submittedName>
</protein>
<comment type="caution">
    <text evidence="1">The sequence shown here is derived from an EMBL/GenBank/DDBJ whole genome shotgun (WGS) entry which is preliminary data.</text>
</comment>
<organism evidence="1 2">
    <name type="scientific">Vermiconidia calcicola</name>
    <dbReference type="NCBI Taxonomy" id="1690605"/>
    <lineage>
        <taxon>Eukaryota</taxon>
        <taxon>Fungi</taxon>
        <taxon>Dikarya</taxon>
        <taxon>Ascomycota</taxon>
        <taxon>Pezizomycotina</taxon>
        <taxon>Dothideomycetes</taxon>
        <taxon>Dothideomycetidae</taxon>
        <taxon>Mycosphaerellales</taxon>
        <taxon>Extremaceae</taxon>
        <taxon>Vermiconidia</taxon>
    </lineage>
</organism>
<proteinExistence type="predicted"/>
<dbReference type="Proteomes" id="UP001281147">
    <property type="component" value="Unassembled WGS sequence"/>
</dbReference>